<evidence type="ECO:0000313" key="1">
    <source>
        <dbReference type="EMBL" id="OSP89868.1"/>
    </source>
</evidence>
<dbReference type="Proteomes" id="UP000193588">
    <property type="component" value="Unassembled WGS sequence"/>
</dbReference>
<organism evidence="1 2">
    <name type="scientific">Weissella cibaria</name>
    <dbReference type="NCBI Taxonomy" id="137591"/>
    <lineage>
        <taxon>Bacteria</taxon>
        <taxon>Bacillati</taxon>
        <taxon>Bacillota</taxon>
        <taxon>Bacilli</taxon>
        <taxon>Lactobacillales</taxon>
        <taxon>Lactobacillaceae</taxon>
        <taxon>Weissella</taxon>
    </lineage>
</organism>
<sequence length="354" mass="41096">MVKQLTNDFLITLFSADEPRRHRVIFGLLKRQATVSTEYWGLRYDLLQISGLMPRLDKAAFDQRIATLVTEGLLSEVTEGQYVLTAAGQAAQTAYQTAHYVPEHLAVLLKYDVLTFMQAFWLANQVVSEVAYENKKYYPLQIDPRTMLAVKQWYANMNSPRLVATWALTIQRFLQRRPQADADRLVATWVGHNTPGFNFEQLGFPATWTDEDFYFWQLDQYAIWSEELQRGANTPLKLLWDSVAHRPLLPNSVQASYNGVIAGRPMDEMVKSRRLKVGTIREHLLTAAIWLPIRDFPYKNYLTPDVVSYFEEKLVGPIDEWEFTTVRTSDDPREFFLFRLYEIYLTKMEVAARG</sequence>
<evidence type="ECO:0000313" key="2">
    <source>
        <dbReference type="Proteomes" id="UP000193588"/>
    </source>
</evidence>
<comment type="caution">
    <text evidence="1">The sequence shown here is derived from an EMBL/GenBank/DDBJ whole genome shotgun (WGS) entry which is preliminary data.</text>
</comment>
<evidence type="ECO:0008006" key="3">
    <source>
        <dbReference type="Google" id="ProtNLM"/>
    </source>
</evidence>
<protein>
    <recommendedName>
        <fullName evidence="3">Helicase Helix-turn-helix domain-containing protein</fullName>
    </recommendedName>
</protein>
<accession>A0A1X4JMF6</accession>
<dbReference type="AlphaFoldDB" id="A0A1X4JMF6"/>
<name>A0A1X4JMF6_9LACO</name>
<reference evidence="1 2" key="1">
    <citation type="submission" date="2017-04" db="EMBL/GenBank/DDBJ databases">
        <title>The genome sequence of Weissella cibaria isolated from wild Drosophila.</title>
        <authorList>
            <person name="Ricks N.J."/>
            <person name="Carroll C."/>
            <person name="Walters A."/>
            <person name="Newell P.D."/>
            <person name="Chaston J.M."/>
        </authorList>
    </citation>
    <scope>NUCLEOTIDE SEQUENCE [LARGE SCALE GENOMIC DNA]</scope>
    <source>
        <strain evidence="1 2">DmW_103</strain>
    </source>
</reference>
<gene>
    <name evidence="1" type="ORF">B9D04_04945</name>
</gene>
<dbReference type="EMBL" id="NDXJ01000005">
    <property type="protein sequence ID" value="OSP89868.1"/>
    <property type="molecule type" value="Genomic_DNA"/>
</dbReference>
<proteinExistence type="predicted"/>